<dbReference type="GO" id="GO:0004519">
    <property type="term" value="F:endonuclease activity"/>
    <property type="evidence" value="ECO:0007669"/>
    <property type="project" value="UniProtKB-KW"/>
</dbReference>
<evidence type="ECO:0000313" key="7">
    <source>
        <dbReference type="Proteomes" id="UP001606134"/>
    </source>
</evidence>
<dbReference type="CDD" id="cd17254">
    <property type="entry name" value="RMtype1_S_FclI-TRD1-CR1_like"/>
    <property type="match status" value="1"/>
</dbReference>
<evidence type="ECO:0000256" key="3">
    <source>
        <dbReference type="ARBA" id="ARBA00023125"/>
    </source>
</evidence>
<proteinExistence type="inferred from homology"/>
<evidence type="ECO:0000256" key="4">
    <source>
        <dbReference type="SAM" id="Coils"/>
    </source>
</evidence>
<dbReference type="GO" id="GO:0016787">
    <property type="term" value="F:hydrolase activity"/>
    <property type="evidence" value="ECO:0007669"/>
    <property type="project" value="UniProtKB-KW"/>
</dbReference>
<sequence length="394" mass="44042">MAKRSSAAGKTVAVKDLCDFENGHGFSPSDWSDAGLPIIRIQNLNGSDRFNHFAGLPDPRWIVEPGDLLFAWAGVKGVSFGATVWPGPRGVLNQHIYRLRPKGDVNKSWLCHALQWVTLRIEQKAHGFKSSLMHVRKADIDSQLLCLPSLEKQREFAVVLDCVDTSIELAEQQLGLLEVRMSALAEVLFGRADKKTKSPLSQLFERVVRKNTASCHRTLTISGRAGLIDQAEYFDKSIASKQNDHYLLLRRGEFAYNRSFSQGYPFGAIKQLERYDEGIVSTLYLCFALRPDAPLDADYCRDFFESGALNPQLRRVTQAGARAHGLLNVTADDFMRLQMPVPSLERQREVVGILDTARRETQAAEALLGRLKQQKRSLMQRLFSGAPTPILSGS</sequence>
<comment type="caution">
    <text evidence="6">The sequence shown here is derived from an EMBL/GenBank/DDBJ whole genome shotgun (WGS) entry which is preliminary data.</text>
</comment>
<evidence type="ECO:0000313" key="6">
    <source>
        <dbReference type="EMBL" id="MFG6485279.1"/>
    </source>
</evidence>
<feature type="coiled-coil region" evidence="4">
    <location>
        <begin position="354"/>
        <end position="381"/>
    </location>
</feature>
<dbReference type="PANTHER" id="PTHR30408:SF12">
    <property type="entry name" value="TYPE I RESTRICTION ENZYME MJAVIII SPECIFICITY SUBUNIT"/>
    <property type="match status" value="1"/>
</dbReference>
<keyword evidence="7" id="KW-1185">Reference proteome</keyword>
<name>A0ABW7H5V0_9BURK</name>
<keyword evidence="2" id="KW-0680">Restriction system</keyword>
<dbReference type="InterPro" id="IPR052021">
    <property type="entry name" value="Type-I_RS_S_subunit"/>
</dbReference>
<dbReference type="EC" id="3.1.21.-" evidence="6"/>
<dbReference type="PANTHER" id="PTHR30408">
    <property type="entry name" value="TYPE-1 RESTRICTION ENZYME ECOKI SPECIFICITY PROTEIN"/>
    <property type="match status" value="1"/>
</dbReference>
<keyword evidence="6" id="KW-0255">Endonuclease</keyword>
<keyword evidence="4" id="KW-0175">Coiled coil</keyword>
<dbReference type="Gene3D" id="3.90.220.20">
    <property type="entry name" value="DNA methylase specificity domains"/>
    <property type="match status" value="2"/>
</dbReference>
<feature type="domain" description="Type I restriction modification DNA specificity" evidence="5">
    <location>
        <begin position="10"/>
        <end position="174"/>
    </location>
</feature>
<dbReference type="Pfam" id="PF01420">
    <property type="entry name" value="Methylase_S"/>
    <property type="match status" value="1"/>
</dbReference>
<protein>
    <submittedName>
        <fullName evidence="6">Restriction endonuclease subunit S</fullName>
        <ecNumber evidence="6">3.1.21.-</ecNumber>
    </submittedName>
</protein>
<keyword evidence="3" id="KW-0238">DNA-binding</keyword>
<dbReference type="InterPro" id="IPR000055">
    <property type="entry name" value="Restrct_endonuc_typeI_TRD"/>
</dbReference>
<dbReference type="Proteomes" id="UP001606134">
    <property type="component" value="Unassembled WGS sequence"/>
</dbReference>
<keyword evidence="6" id="KW-0378">Hydrolase</keyword>
<evidence type="ECO:0000259" key="5">
    <source>
        <dbReference type="Pfam" id="PF01420"/>
    </source>
</evidence>
<evidence type="ECO:0000256" key="2">
    <source>
        <dbReference type="ARBA" id="ARBA00022747"/>
    </source>
</evidence>
<reference evidence="6 7" key="1">
    <citation type="submission" date="2024-08" db="EMBL/GenBank/DDBJ databases">
        <authorList>
            <person name="Lu H."/>
        </authorList>
    </citation>
    <scope>NUCLEOTIDE SEQUENCE [LARGE SCALE GENOMIC DNA]</scope>
    <source>
        <strain evidence="6 7">BYS78W</strain>
    </source>
</reference>
<keyword evidence="6" id="KW-0540">Nuclease</keyword>
<dbReference type="EMBL" id="JBIGIC010000001">
    <property type="protein sequence ID" value="MFG6485279.1"/>
    <property type="molecule type" value="Genomic_DNA"/>
</dbReference>
<evidence type="ECO:0000256" key="1">
    <source>
        <dbReference type="ARBA" id="ARBA00010923"/>
    </source>
</evidence>
<comment type="similarity">
    <text evidence="1">Belongs to the type-I restriction system S methylase family.</text>
</comment>
<dbReference type="SUPFAM" id="SSF116734">
    <property type="entry name" value="DNA methylase specificity domain"/>
    <property type="match status" value="2"/>
</dbReference>
<dbReference type="RefSeq" id="WP_394405782.1">
    <property type="nucleotide sequence ID" value="NZ_JBIGIC010000001.1"/>
</dbReference>
<accession>A0ABW7H5V0</accession>
<gene>
    <name evidence="6" type="ORF">ACG04R_01275</name>
</gene>
<dbReference type="InterPro" id="IPR044946">
    <property type="entry name" value="Restrct_endonuc_typeI_TRD_sf"/>
</dbReference>
<organism evidence="6 7">
    <name type="scientific">Pelomonas candidula</name>
    <dbReference type="NCBI Taxonomy" id="3299025"/>
    <lineage>
        <taxon>Bacteria</taxon>
        <taxon>Pseudomonadati</taxon>
        <taxon>Pseudomonadota</taxon>
        <taxon>Betaproteobacteria</taxon>
        <taxon>Burkholderiales</taxon>
        <taxon>Sphaerotilaceae</taxon>
        <taxon>Roseateles</taxon>
    </lineage>
</organism>